<feature type="region of interest" description="Disordered" evidence="1">
    <location>
        <begin position="164"/>
        <end position="249"/>
    </location>
</feature>
<evidence type="ECO:0000313" key="2">
    <source>
        <dbReference type="EMBL" id="CAJ1071621.1"/>
    </source>
</evidence>
<evidence type="ECO:0000313" key="3">
    <source>
        <dbReference type="Proteomes" id="UP001178508"/>
    </source>
</evidence>
<dbReference type="EMBL" id="OY660877">
    <property type="protein sequence ID" value="CAJ1071621.1"/>
    <property type="molecule type" value="Genomic_DNA"/>
</dbReference>
<dbReference type="AlphaFoldDB" id="A0AAV1GEN2"/>
<dbReference type="Proteomes" id="UP001178508">
    <property type="component" value="Chromosome 14"/>
</dbReference>
<feature type="compositionally biased region" description="Basic residues" evidence="1">
    <location>
        <begin position="32"/>
        <end position="44"/>
    </location>
</feature>
<accession>A0AAV1GEN2</accession>
<feature type="compositionally biased region" description="Polar residues" evidence="1">
    <location>
        <begin position="220"/>
        <end position="241"/>
    </location>
</feature>
<organism evidence="2 3">
    <name type="scientific">Xyrichtys novacula</name>
    <name type="common">Pearly razorfish</name>
    <name type="synonym">Hemipteronotus novacula</name>
    <dbReference type="NCBI Taxonomy" id="13765"/>
    <lineage>
        <taxon>Eukaryota</taxon>
        <taxon>Metazoa</taxon>
        <taxon>Chordata</taxon>
        <taxon>Craniata</taxon>
        <taxon>Vertebrata</taxon>
        <taxon>Euteleostomi</taxon>
        <taxon>Actinopterygii</taxon>
        <taxon>Neopterygii</taxon>
        <taxon>Teleostei</taxon>
        <taxon>Neoteleostei</taxon>
        <taxon>Acanthomorphata</taxon>
        <taxon>Eupercaria</taxon>
        <taxon>Labriformes</taxon>
        <taxon>Labridae</taxon>
        <taxon>Xyrichtys</taxon>
    </lineage>
</organism>
<name>A0AAV1GEN2_XYRNO</name>
<proteinExistence type="predicted"/>
<feature type="compositionally biased region" description="Basic residues" evidence="1">
    <location>
        <begin position="176"/>
        <end position="194"/>
    </location>
</feature>
<sequence length="302" mass="34896">MYPHRYHRTPKLSEKINESDLSPNEEEIQRKTNCRRQRRSKRKKSDSEVNTDERWGCDILDLINRTHEANSVTEEDEGAVTADKEVEEFDEDCLSDDCSIVSGPSILFKASPIKESQSQSLCSACQKLYLNAKRMKEPIVDKLLDNDPMSLTCDQWVLIKSWHPRRLPNPGGNLRRWARAPVKKVTKKKNKKKRKTDDPRGSRAAKQQRLHSNNHHQHVRTVSTDSNSHHFTSSPSRSPVQEQHRNQEMDSVTVKLIPCSVILKDINKFPPKQSTVKKKRTAFRDLLAQLKGNSNMIVRETR</sequence>
<feature type="compositionally biased region" description="Basic residues" evidence="1">
    <location>
        <begin position="1"/>
        <end position="10"/>
    </location>
</feature>
<protein>
    <submittedName>
        <fullName evidence="2">Uncharacterized protein si:ch211-227n13.3 isoform X2</fullName>
    </submittedName>
</protein>
<evidence type="ECO:0000256" key="1">
    <source>
        <dbReference type="SAM" id="MobiDB-lite"/>
    </source>
</evidence>
<reference evidence="2" key="1">
    <citation type="submission" date="2023-08" db="EMBL/GenBank/DDBJ databases">
        <authorList>
            <person name="Alioto T."/>
            <person name="Alioto T."/>
            <person name="Gomez Garrido J."/>
        </authorList>
    </citation>
    <scope>NUCLEOTIDE SEQUENCE</scope>
</reference>
<gene>
    <name evidence="2" type="ORF">XNOV1_A011833</name>
</gene>
<feature type="compositionally biased region" description="Basic residues" evidence="1">
    <location>
        <begin position="206"/>
        <end position="219"/>
    </location>
</feature>
<feature type="region of interest" description="Disordered" evidence="1">
    <location>
        <begin position="1"/>
        <end position="51"/>
    </location>
</feature>
<keyword evidence="3" id="KW-1185">Reference proteome</keyword>